<dbReference type="SUPFAM" id="SSF53254">
    <property type="entry name" value="Phosphoglycerate mutase-like"/>
    <property type="match status" value="1"/>
</dbReference>
<accession>A0ABY5P4C4</accession>
<proteinExistence type="predicted"/>
<keyword evidence="2" id="KW-1185">Reference proteome</keyword>
<protein>
    <submittedName>
        <fullName evidence="1">Histidine phosphatase family protein</fullName>
    </submittedName>
</protein>
<name>A0ABY5P4C4_9LACT</name>
<dbReference type="EMBL" id="CP102453">
    <property type="protein sequence ID" value="UUX33592.1"/>
    <property type="molecule type" value="Genomic_DNA"/>
</dbReference>
<dbReference type="RefSeq" id="WP_313793094.1">
    <property type="nucleotide sequence ID" value="NZ_CP102453.1"/>
</dbReference>
<gene>
    <name evidence="1" type="ORF">NRE15_11895</name>
</gene>
<evidence type="ECO:0000313" key="2">
    <source>
        <dbReference type="Proteomes" id="UP001315967"/>
    </source>
</evidence>
<dbReference type="CDD" id="cd07067">
    <property type="entry name" value="HP_PGM_like"/>
    <property type="match status" value="1"/>
</dbReference>
<dbReference type="Gene3D" id="3.40.50.1240">
    <property type="entry name" value="Phosphoglycerate mutase-like"/>
    <property type="match status" value="1"/>
</dbReference>
<dbReference type="InterPro" id="IPR013078">
    <property type="entry name" value="His_Pase_superF_clade-1"/>
</dbReference>
<dbReference type="Proteomes" id="UP001315967">
    <property type="component" value="Chromosome"/>
</dbReference>
<reference evidence="1 2" key="1">
    <citation type="submission" date="2022-08" db="EMBL/GenBank/DDBJ databases">
        <title>Aerococcaceae sp. nov isolated from spoiled eye mask.</title>
        <authorList>
            <person name="Zhou G."/>
            <person name="Xie X.-B."/>
            <person name="Shi Q.-S."/>
            <person name="Wang Y.-S."/>
            <person name="Wen X."/>
            <person name="Peng H."/>
            <person name="Yang X.-J."/>
            <person name="Tao H.-B."/>
            <person name="Huang X.-M."/>
        </authorList>
    </citation>
    <scope>NUCLEOTIDE SEQUENCE [LARGE SCALE GENOMIC DNA]</scope>
    <source>
        <strain evidence="2">DM20194951</strain>
    </source>
</reference>
<evidence type="ECO:0000313" key="1">
    <source>
        <dbReference type="EMBL" id="UUX33592.1"/>
    </source>
</evidence>
<dbReference type="Pfam" id="PF00300">
    <property type="entry name" value="His_Phos_1"/>
    <property type="match status" value="1"/>
</dbReference>
<dbReference type="InterPro" id="IPR029033">
    <property type="entry name" value="His_PPase_superfam"/>
</dbReference>
<sequence length="154" mass="16994">MKVVLVRHSTAQDSSEVSTDLERHLTAKGVKKFAKLMPDLVEQMTGEGIGTVEIWSSPAFRAVETAEILQETLGVEEKVIKDFIYGGSFDAFLEALGGAAEDAFVFVVGHEPILSHWTLRLTGQDVRFKKSSLVCLNVNRSDLSESTVVWEIQP</sequence>
<organism evidence="1 2">
    <name type="scientific">Fundicoccus culcitae</name>
    <dbReference type="NCBI Taxonomy" id="2969821"/>
    <lineage>
        <taxon>Bacteria</taxon>
        <taxon>Bacillati</taxon>
        <taxon>Bacillota</taxon>
        <taxon>Bacilli</taxon>
        <taxon>Lactobacillales</taxon>
        <taxon>Aerococcaceae</taxon>
        <taxon>Fundicoccus</taxon>
    </lineage>
</organism>